<evidence type="ECO:0000313" key="1">
    <source>
        <dbReference type="EMBL" id="OAS17728.1"/>
    </source>
</evidence>
<dbReference type="Proteomes" id="UP000078454">
    <property type="component" value="Unassembled WGS sequence"/>
</dbReference>
<accession>A0A198A9U8</accession>
<keyword evidence="2" id="KW-1185">Reference proteome</keyword>
<dbReference type="AlphaFoldDB" id="A0A198A9U8"/>
<reference evidence="1 2" key="1">
    <citation type="submission" date="2016-05" db="EMBL/GenBank/DDBJ databases">
        <title>Paenibacillus sp. 1ZS3-15 nov., isolated from the rhizosphere soil.</title>
        <authorList>
            <person name="Zhang X.X."/>
            <person name="Zhang J."/>
        </authorList>
    </citation>
    <scope>NUCLEOTIDE SEQUENCE [LARGE SCALE GENOMIC DNA]</scope>
    <source>
        <strain evidence="1 2">1ZS3-15</strain>
    </source>
</reference>
<name>A0A198A9U8_9BACL</name>
<comment type="caution">
    <text evidence="1">The sequence shown here is derived from an EMBL/GenBank/DDBJ whole genome shotgun (WGS) entry which is preliminary data.</text>
</comment>
<sequence>MKKISLPLAKPIITSYPTTTAVLSIILTESSSLPWFYNNFIQLYSRGKEFIQTGLEFYNDFIFKFCPLIAQEHLTSESIEILDIDVVIFMLRLLEKNKYIFVYLDMFHIRAYTQAYQKKHDYHAALIYGFDSEEKIFYIADFFNGKYSYETATYEEICSGYYSMGKFNLQQNISGINVLSFNKSPFGLYEKEKWIFNAAMVSTLIQDYLSSKDSYAILGTPKENLICGIEVYNVLIENLNEIHNGNKKLSEFHIKPFHISWNHKTVMLDRIKYMGELGVLKNYKKLYDDYKEIVTLSLITRNIALKSFITNDASLMISVSEKLHYMISQEKLILQDLVNQLE</sequence>
<organism evidence="1 2">
    <name type="scientific">Paenibacillus oryzisoli</name>
    <dbReference type="NCBI Taxonomy" id="1850517"/>
    <lineage>
        <taxon>Bacteria</taxon>
        <taxon>Bacillati</taxon>
        <taxon>Bacillota</taxon>
        <taxon>Bacilli</taxon>
        <taxon>Bacillales</taxon>
        <taxon>Paenibacillaceae</taxon>
        <taxon>Paenibacillus</taxon>
    </lineage>
</organism>
<dbReference type="OrthoDB" id="2624539at2"/>
<dbReference type="RefSeq" id="WP_068665310.1">
    <property type="nucleotide sequence ID" value="NZ_LYPB01000070.1"/>
</dbReference>
<dbReference type="STRING" id="1850517.A8708_14640"/>
<dbReference type="EMBL" id="LYPB01000070">
    <property type="protein sequence ID" value="OAS17728.1"/>
    <property type="molecule type" value="Genomic_DNA"/>
</dbReference>
<protein>
    <recommendedName>
        <fullName evidence="3">Butirosin biosynthesis protein H N-terminal domain-containing protein</fullName>
    </recommendedName>
</protein>
<evidence type="ECO:0000313" key="2">
    <source>
        <dbReference type="Proteomes" id="UP000078454"/>
    </source>
</evidence>
<proteinExistence type="predicted"/>
<evidence type="ECO:0008006" key="3">
    <source>
        <dbReference type="Google" id="ProtNLM"/>
    </source>
</evidence>
<gene>
    <name evidence="1" type="ORF">A8708_14640</name>
</gene>